<reference evidence="2" key="1">
    <citation type="submission" date="2016-07" db="EMBL/GenBank/DDBJ databases">
        <title>Comparative genomics of the Campylobacter concisus group.</title>
        <authorList>
            <person name="Miller W.G."/>
            <person name="Yee E."/>
            <person name="Chapman M.H."/>
            <person name="Huynh S."/>
            <person name="Bono J.L."/>
            <person name="On S.L.W."/>
            <person name="StLeger J."/>
            <person name="Foster G."/>
            <person name="Parker C.T."/>
        </authorList>
    </citation>
    <scope>NUCLEOTIDE SEQUENCE</scope>
    <source>
        <strain evidence="2">525.92</strain>
    </source>
</reference>
<feature type="domain" description="Glycosyl transferase family 25" evidence="1">
    <location>
        <begin position="6"/>
        <end position="188"/>
    </location>
</feature>
<evidence type="ECO:0000313" key="3">
    <source>
        <dbReference type="Proteomes" id="UP000006380"/>
    </source>
</evidence>
<organism evidence="2 3">
    <name type="scientific">Campylobacter curvus (strain 525.92)</name>
    <dbReference type="NCBI Taxonomy" id="360105"/>
    <lineage>
        <taxon>Bacteria</taxon>
        <taxon>Pseudomonadati</taxon>
        <taxon>Campylobacterota</taxon>
        <taxon>Epsilonproteobacteria</taxon>
        <taxon>Campylobacterales</taxon>
        <taxon>Campylobacteraceae</taxon>
        <taxon>Campylobacter</taxon>
    </lineage>
</organism>
<keyword evidence="3" id="KW-1185">Reference proteome</keyword>
<name>A0A0M4T9I6_CAMC5</name>
<dbReference type="InterPro" id="IPR002654">
    <property type="entry name" value="Glyco_trans_25"/>
</dbReference>
<dbReference type="CDD" id="cd06532">
    <property type="entry name" value="Glyco_transf_25"/>
    <property type="match status" value="1"/>
</dbReference>
<dbReference type="Pfam" id="PF01755">
    <property type="entry name" value="Glyco_transf_25"/>
    <property type="match status" value="1"/>
</dbReference>
<sequence>MVLKYPVYVISLQKDEWRRDRLRENFKSYDEFEMIDAFDAKNLSATKYYEILLDSLLKSINMPAVETILLSPTEVACAISHTCAYERFLDSGAKFGLIFEDDIVGNDDDIKRAFELCEKISEDSIFVCGAQDGLSSRFRAFGKRLNNDLFLISPYSYASIYRGAAYIVTRQSAKALLDFHKSGLYVVDRWATLLNNVNLKMYFSNIFTHPVDIQNSNLQAQRDRKNLVDTLFIRKKSSLKDKISRFYDKHLSGNQMIFK</sequence>
<dbReference type="EMBL" id="CP000767">
    <property type="protein sequence ID" value="ALF45099.1"/>
    <property type="molecule type" value="Genomic_DNA"/>
</dbReference>
<evidence type="ECO:0000259" key="1">
    <source>
        <dbReference type="Pfam" id="PF01755"/>
    </source>
</evidence>
<dbReference type="Proteomes" id="UP000006380">
    <property type="component" value="Chromosome"/>
</dbReference>
<dbReference type="KEGG" id="ccv:CCV52592_1238"/>
<evidence type="ECO:0000313" key="2">
    <source>
        <dbReference type="EMBL" id="ALF45099.1"/>
    </source>
</evidence>
<proteinExistence type="predicted"/>
<protein>
    <submittedName>
        <fullName evidence="2">Glycosyltransferase, family 25</fullName>
    </submittedName>
</protein>
<accession>A0A0M4T9I6</accession>
<gene>
    <name evidence="2" type="ORF">CCV52592_1238</name>
</gene>
<dbReference type="AlphaFoldDB" id="A0A0M4T9I6"/>